<protein>
    <submittedName>
        <fullName evidence="2">Putative secreted protein</fullName>
    </submittedName>
</protein>
<name>A0A131XJD4_9ACAR</name>
<keyword evidence="1" id="KW-0732">Signal</keyword>
<accession>A0A131XJD4</accession>
<feature type="chain" id="PRO_5007283843" evidence="1">
    <location>
        <begin position="19"/>
        <end position="193"/>
    </location>
</feature>
<organism evidence="2">
    <name type="scientific">Hyalomma excavatum</name>
    <dbReference type="NCBI Taxonomy" id="257692"/>
    <lineage>
        <taxon>Eukaryota</taxon>
        <taxon>Metazoa</taxon>
        <taxon>Ecdysozoa</taxon>
        <taxon>Arthropoda</taxon>
        <taxon>Chelicerata</taxon>
        <taxon>Arachnida</taxon>
        <taxon>Acari</taxon>
        <taxon>Parasitiformes</taxon>
        <taxon>Ixodida</taxon>
        <taxon>Ixodoidea</taxon>
        <taxon>Ixodidae</taxon>
        <taxon>Hyalomminae</taxon>
        <taxon>Hyalomma</taxon>
    </lineage>
</organism>
<dbReference type="EMBL" id="GEFH01002119">
    <property type="protein sequence ID" value="JAP66462.1"/>
    <property type="molecule type" value="mRNA"/>
</dbReference>
<proteinExistence type="evidence at transcript level"/>
<reference evidence="2" key="1">
    <citation type="journal article" date="2017" name="Ticks Tick Borne Dis.">
        <title>An insight into the sialome of Hyalomma excavatum.</title>
        <authorList>
            <person name="Ribeiro J.M."/>
            <person name="Slovak M."/>
            <person name="Francischetti I.M."/>
        </authorList>
    </citation>
    <scope>NUCLEOTIDE SEQUENCE</scope>
    <source>
        <strain evidence="2">Samish</strain>
        <tissue evidence="2">Salivary glands</tissue>
    </source>
</reference>
<feature type="signal peptide" evidence="1">
    <location>
        <begin position="1"/>
        <end position="18"/>
    </location>
</feature>
<evidence type="ECO:0000313" key="2">
    <source>
        <dbReference type="EMBL" id="JAP66462.1"/>
    </source>
</evidence>
<sequence length="193" mass="21889">MLVATLLLFIGLFVSLDAVATPGIFDALTTKEMTYVLPSLYGNNDDTCSYYKTYNISCPYHDCFYHLRFYHRSGPNKTGSWNYGELQNPRREIGQTKNPCLLRMDISNFKTTQQVAELERRVLVSWNPEVGCAVYTILVNNTQKMGCELHVRSSALKNMNNSGYPNPCVTAYKQHCDNGADILERARSCMTKS</sequence>
<dbReference type="AlphaFoldDB" id="A0A131XJD4"/>
<evidence type="ECO:0000256" key="1">
    <source>
        <dbReference type="SAM" id="SignalP"/>
    </source>
</evidence>